<keyword evidence="4 10" id="KW-0067">ATP-binding</keyword>
<dbReference type="SUPFAM" id="SSF90123">
    <property type="entry name" value="ABC transporter transmembrane region"/>
    <property type="match status" value="1"/>
</dbReference>
<evidence type="ECO:0000256" key="7">
    <source>
        <dbReference type="SAM" id="Phobius"/>
    </source>
</evidence>
<evidence type="ECO:0000256" key="1">
    <source>
        <dbReference type="ARBA" id="ARBA00004651"/>
    </source>
</evidence>
<dbReference type="GO" id="GO:0005524">
    <property type="term" value="F:ATP binding"/>
    <property type="evidence" value="ECO:0007669"/>
    <property type="project" value="UniProtKB-KW"/>
</dbReference>
<dbReference type="InterPro" id="IPR036640">
    <property type="entry name" value="ABC1_TM_sf"/>
</dbReference>
<evidence type="ECO:0000313" key="10">
    <source>
        <dbReference type="EMBL" id="WDE96096.1"/>
    </source>
</evidence>
<evidence type="ECO:0000256" key="4">
    <source>
        <dbReference type="ARBA" id="ARBA00022840"/>
    </source>
</evidence>
<accession>A0ABY7VPL0</accession>
<evidence type="ECO:0000256" key="2">
    <source>
        <dbReference type="ARBA" id="ARBA00022692"/>
    </source>
</evidence>
<dbReference type="PROSITE" id="PS50893">
    <property type="entry name" value="ABC_TRANSPORTER_2"/>
    <property type="match status" value="1"/>
</dbReference>
<dbReference type="Proteomes" id="UP001214250">
    <property type="component" value="Chromosome 1"/>
</dbReference>
<feature type="transmembrane region" description="Helical" evidence="7">
    <location>
        <begin position="26"/>
        <end position="44"/>
    </location>
</feature>
<protein>
    <submittedName>
        <fullName evidence="10">ABC transporter ATP-binding protein</fullName>
    </submittedName>
</protein>
<keyword evidence="11" id="KW-1185">Reference proteome</keyword>
<dbReference type="PROSITE" id="PS00211">
    <property type="entry name" value="ABC_TRANSPORTER_1"/>
    <property type="match status" value="1"/>
</dbReference>
<evidence type="ECO:0000259" key="9">
    <source>
        <dbReference type="PROSITE" id="PS50929"/>
    </source>
</evidence>
<feature type="transmembrane region" description="Helical" evidence="7">
    <location>
        <begin position="343"/>
        <end position="366"/>
    </location>
</feature>
<evidence type="ECO:0000256" key="5">
    <source>
        <dbReference type="ARBA" id="ARBA00022989"/>
    </source>
</evidence>
<dbReference type="SUPFAM" id="SSF52540">
    <property type="entry name" value="P-loop containing nucleoside triphosphate hydrolases"/>
    <property type="match status" value="1"/>
</dbReference>
<sequence length="673" mass="75402">MGKKQKINWAVYGRLLSYVKPYKGRLMLGIFFGFVTGGSIFGLLTQTASVMGNVVGNEKSVQSVSRYTVNSPNQVDLEILVENKKNEAGDFTEKIHIGDSLSVVAQETIDKTKRKEWDKKVATIPVFLRDFLEQECGLELQDPISGEPTGAILVIGGFFLMIALMLKSIGTFFNRYFMRWVGLRVVADLREKLFGKLMNQSMEFHNSEEVGEMMSRCQNDTGTIQSAISENIGQLTRSPIEIFSVLGFITWFSIQNDLTGILLFLLLGMPIFLLPIFLLGSRLKKYAKKTMQQISNVMVRMQETLSCVRLVKAYNMEKYENDRFSKSNNRFFKLTMKSKRYELLLAPMTEAAAVLFLLVFLTYSVIHEVSFDKIIALGLAANLAYKPFKSLTKIQANIIKTVVAAERIFEYLDMDYEIAEKEDAKSLPSFEKEITFRDVCFSYAGQQTLKNVNITIAKGDFVAFVGEAGSGKTTLVNMFARFYDIHEGSISIDGVDIRDLKNKSLRGLIGFVDQVTTLFNDSVKYNIAYGVEGATEDQISKASKQADVTGFIEEKNEGFDFNVGTAGNKLSGGQRQRVAIARAILKNPPILVLDEATSALDNVTEQLVQKAINQLMGDRTVIAIAHRLSTVKDANCIYVMDKGCVAEYGSHEDLLVQNGLYARLWNTQFKEVV</sequence>
<dbReference type="PROSITE" id="PS50929">
    <property type="entry name" value="ABC_TM1F"/>
    <property type="match status" value="1"/>
</dbReference>
<dbReference type="PANTHER" id="PTHR43394">
    <property type="entry name" value="ATP-DEPENDENT PERMEASE MDL1, MITOCHONDRIAL"/>
    <property type="match status" value="1"/>
</dbReference>
<dbReference type="Gene3D" id="3.40.50.300">
    <property type="entry name" value="P-loop containing nucleotide triphosphate hydrolases"/>
    <property type="match status" value="1"/>
</dbReference>
<feature type="domain" description="ABC transporter" evidence="8">
    <location>
        <begin position="434"/>
        <end position="667"/>
    </location>
</feature>
<dbReference type="InterPro" id="IPR027417">
    <property type="entry name" value="P-loop_NTPase"/>
</dbReference>
<proteinExistence type="predicted"/>
<dbReference type="InterPro" id="IPR003593">
    <property type="entry name" value="AAA+_ATPase"/>
</dbReference>
<dbReference type="InterPro" id="IPR003439">
    <property type="entry name" value="ABC_transporter-like_ATP-bd"/>
</dbReference>
<dbReference type="Pfam" id="PF00664">
    <property type="entry name" value="ABC_membrane"/>
    <property type="match status" value="1"/>
</dbReference>
<keyword evidence="2 7" id="KW-0812">Transmembrane</keyword>
<evidence type="ECO:0000256" key="3">
    <source>
        <dbReference type="ARBA" id="ARBA00022741"/>
    </source>
</evidence>
<feature type="domain" description="ABC transmembrane type-1" evidence="9">
    <location>
        <begin position="142"/>
        <end position="400"/>
    </location>
</feature>
<evidence type="ECO:0000313" key="11">
    <source>
        <dbReference type="Proteomes" id="UP001214250"/>
    </source>
</evidence>
<gene>
    <name evidence="10" type="ORF">PQO03_10260</name>
</gene>
<dbReference type="CDD" id="cd18552">
    <property type="entry name" value="ABC_6TM_MsbA_like"/>
    <property type="match status" value="1"/>
</dbReference>
<feature type="transmembrane region" description="Helical" evidence="7">
    <location>
        <begin position="235"/>
        <end position="254"/>
    </location>
</feature>
<evidence type="ECO:0000256" key="6">
    <source>
        <dbReference type="ARBA" id="ARBA00023136"/>
    </source>
</evidence>
<dbReference type="EMBL" id="CP117811">
    <property type="protein sequence ID" value="WDE96096.1"/>
    <property type="molecule type" value="Genomic_DNA"/>
</dbReference>
<dbReference type="Pfam" id="PF00005">
    <property type="entry name" value="ABC_tran"/>
    <property type="match status" value="1"/>
</dbReference>
<dbReference type="Gene3D" id="1.20.1560.10">
    <property type="entry name" value="ABC transporter type 1, transmembrane domain"/>
    <property type="match status" value="1"/>
</dbReference>
<dbReference type="RefSeq" id="WP_274150123.1">
    <property type="nucleotide sequence ID" value="NZ_CP117811.1"/>
</dbReference>
<dbReference type="InterPro" id="IPR011527">
    <property type="entry name" value="ABC1_TM_dom"/>
</dbReference>
<comment type="subcellular location">
    <subcellularLocation>
        <location evidence="1">Cell membrane</location>
        <topology evidence="1">Multi-pass membrane protein</topology>
    </subcellularLocation>
</comment>
<dbReference type="SMART" id="SM00382">
    <property type="entry name" value="AAA"/>
    <property type="match status" value="1"/>
</dbReference>
<feature type="transmembrane region" description="Helical" evidence="7">
    <location>
        <begin position="150"/>
        <end position="169"/>
    </location>
</feature>
<name>A0ABY7VPL0_9BACT</name>
<organism evidence="10 11">
    <name type="scientific">Lentisphaera profundi</name>
    <dbReference type="NCBI Taxonomy" id="1658616"/>
    <lineage>
        <taxon>Bacteria</taxon>
        <taxon>Pseudomonadati</taxon>
        <taxon>Lentisphaerota</taxon>
        <taxon>Lentisphaeria</taxon>
        <taxon>Lentisphaerales</taxon>
        <taxon>Lentisphaeraceae</taxon>
        <taxon>Lentisphaera</taxon>
    </lineage>
</organism>
<dbReference type="InterPro" id="IPR039421">
    <property type="entry name" value="Type_1_exporter"/>
</dbReference>
<dbReference type="PANTHER" id="PTHR43394:SF1">
    <property type="entry name" value="ATP-BINDING CASSETTE SUB-FAMILY B MEMBER 10, MITOCHONDRIAL"/>
    <property type="match status" value="1"/>
</dbReference>
<dbReference type="InterPro" id="IPR017871">
    <property type="entry name" value="ABC_transporter-like_CS"/>
</dbReference>
<keyword evidence="3" id="KW-0547">Nucleotide-binding</keyword>
<reference evidence="10 11" key="1">
    <citation type="submission" date="2023-02" db="EMBL/GenBank/DDBJ databases">
        <title>Genome sequence of Lentisphaera profundi SAORIC-696.</title>
        <authorList>
            <person name="Kim e."/>
            <person name="Cho J.-C."/>
            <person name="Choi A."/>
            <person name="Kang I."/>
        </authorList>
    </citation>
    <scope>NUCLEOTIDE SEQUENCE [LARGE SCALE GENOMIC DNA]</scope>
    <source>
        <strain evidence="10 11">SAORIC-696</strain>
    </source>
</reference>
<keyword evidence="5 7" id="KW-1133">Transmembrane helix</keyword>
<keyword evidence="6 7" id="KW-0472">Membrane</keyword>
<evidence type="ECO:0000259" key="8">
    <source>
        <dbReference type="PROSITE" id="PS50893"/>
    </source>
</evidence>
<feature type="transmembrane region" description="Helical" evidence="7">
    <location>
        <begin position="260"/>
        <end position="279"/>
    </location>
</feature>